<dbReference type="InterPro" id="IPR029058">
    <property type="entry name" value="AB_hydrolase_fold"/>
</dbReference>
<evidence type="ECO:0000256" key="1">
    <source>
        <dbReference type="SAM" id="MobiDB-lite"/>
    </source>
</evidence>
<protein>
    <recommendedName>
        <fullName evidence="2">AB hydrolase-1 domain-containing protein</fullName>
    </recommendedName>
</protein>
<dbReference type="PANTHER" id="PTHR37017">
    <property type="entry name" value="AB HYDROLASE-1 DOMAIN-CONTAINING PROTEIN-RELATED"/>
    <property type="match status" value="1"/>
</dbReference>
<dbReference type="EMBL" id="BMUU01000006">
    <property type="protein sequence ID" value="GGY42169.1"/>
    <property type="molecule type" value="Genomic_DNA"/>
</dbReference>
<dbReference type="RefSeq" id="WP_229892798.1">
    <property type="nucleotide sequence ID" value="NZ_BMUU01000006.1"/>
</dbReference>
<organism evidence="3 4">
    <name type="scientific">Streptomyces xanthochromogenes</name>
    <dbReference type="NCBI Taxonomy" id="67384"/>
    <lineage>
        <taxon>Bacteria</taxon>
        <taxon>Bacillati</taxon>
        <taxon>Actinomycetota</taxon>
        <taxon>Actinomycetes</taxon>
        <taxon>Kitasatosporales</taxon>
        <taxon>Streptomycetaceae</taxon>
        <taxon>Streptomyces</taxon>
    </lineage>
</organism>
<evidence type="ECO:0000313" key="3">
    <source>
        <dbReference type="EMBL" id="GGY42169.1"/>
    </source>
</evidence>
<dbReference type="Gene3D" id="3.40.50.1820">
    <property type="entry name" value="alpha/beta hydrolase"/>
    <property type="match status" value="1"/>
</dbReference>
<comment type="caution">
    <text evidence="3">The sequence shown here is derived from an EMBL/GenBank/DDBJ whole genome shotgun (WGS) entry which is preliminary data.</text>
</comment>
<dbReference type="Proteomes" id="UP000600946">
    <property type="component" value="Unassembled WGS sequence"/>
</dbReference>
<feature type="region of interest" description="Disordered" evidence="1">
    <location>
        <begin position="220"/>
        <end position="251"/>
    </location>
</feature>
<evidence type="ECO:0000259" key="2">
    <source>
        <dbReference type="Pfam" id="PF12697"/>
    </source>
</evidence>
<evidence type="ECO:0000313" key="4">
    <source>
        <dbReference type="Proteomes" id="UP000600946"/>
    </source>
</evidence>
<keyword evidence="4" id="KW-1185">Reference proteome</keyword>
<accession>A0ABQ3A978</accession>
<feature type="domain" description="AB hydrolase-1" evidence="2">
    <location>
        <begin position="4"/>
        <end position="210"/>
    </location>
</feature>
<name>A0ABQ3A978_9ACTN</name>
<dbReference type="Pfam" id="PF12697">
    <property type="entry name" value="Abhydrolase_6"/>
    <property type="match status" value="1"/>
</dbReference>
<feature type="compositionally biased region" description="Low complexity" evidence="1">
    <location>
        <begin position="240"/>
        <end position="251"/>
    </location>
</feature>
<proteinExistence type="predicted"/>
<dbReference type="SUPFAM" id="SSF53474">
    <property type="entry name" value="alpha/beta-Hydrolases"/>
    <property type="match status" value="1"/>
</dbReference>
<dbReference type="InterPro" id="IPR000073">
    <property type="entry name" value="AB_hydrolase_1"/>
</dbReference>
<dbReference type="GeneID" id="96291984"/>
<dbReference type="PANTHER" id="PTHR37017:SF11">
    <property type="entry name" value="ESTERASE_LIPASE_THIOESTERASE DOMAIN-CONTAINING PROTEIN"/>
    <property type="match status" value="1"/>
</dbReference>
<dbReference type="InterPro" id="IPR052897">
    <property type="entry name" value="Sec-Metab_Biosynth_Hydrolase"/>
</dbReference>
<reference evidence="4" key="1">
    <citation type="journal article" date="2019" name="Int. J. Syst. Evol. Microbiol.">
        <title>The Global Catalogue of Microorganisms (GCM) 10K type strain sequencing project: providing services to taxonomists for standard genome sequencing and annotation.</title>
        <authorList>
            <consortium name="The Broad Institute Genomics Platform"/>
            <consortium name="The Broad Institute Genome Sequencing Center for Infectious Disease"/>
            <person name="Wu L."/>
            <person name="Ma J."/>
        </authorList>
    </citation>
    <scope>NUCLEOTIDE SEQUENCE [LARGE SCALE GENOMIC DNA]</scope>
    <source>
        <strain evidence="4">JCM 4594</strain>
    </source>
</reference>
<gene>
    <name evidence="3" type="ORF">GCM10010326_40450</name>
</gene>
<sequence>MTAVVLVHGLYHRPEHFAPVTERLRAARVDVVVPELHRGSLTADTLAVQAAVDSLRQPPIVLGHSYGGSVITWVCGAARLVYLAAFVPDVGESAAGLGGVSRRLREAIVRGPDESTSLHPGRAAEALYDDCPEPLAAWAVGLLRTQAPGCGRGVPEGHSWKSTPSTYVVCARDRAIDPELQRSMAARCSDVREWRTGHSPFVGRSQLVVELLRELLATGAADERDEEAPASPGGRGRAQGRGSVRVVYRGG</sequence>